<name>A0A857JRM3_9ALTE</name>
<dbReference type="InterPro" id="IPR001387">
    <property type="entry name" value="Cro/C1-type_HTH"/>
</dbReference>
<protein>
    <recommendedName>
        <fullName evidence="1">HTH cro/C1-type domain-containing protein</fullName>
    </recommendedName>
</protein>
<dbReference type="AlphaFoldDB" id="A0A857JRM3"/>
<organism evidence="2 3">
    <name type="scientific">Paraglaciecola mesophila</name>
    <dbReference type="NCBI Taxonomy" id="197222"/>
    <lineage>
        <taxon>Bacteria</taxon>
        <taxon>Pseudomonadati</taxon>
        <taxon>Pseudomonadota</taxon>
        <taxon>Gammaproteobacteria</taxon>
        <taxon>Alteromonadales</taxon>
        <taxon>Alteromonadaceae</taxon>
        <taxon>Paraglaciecola</taxon>
    </lineage>
</organism>
<evidence type="ECO:0000259" key="1">
    <source>
        <dbReference type="PROSITE" id="PS50943"/>
    </source>
</evidence>
<dbReference type="Proteomes" id="UP000464524">
    <property type="component" value="Plasmid unnamed"/>
</dbReference>
<sequence length="96" mass="10657">MHKTEHLLLSLGELIKGTRTLSMDQEELGLRTGVGRNTISAIENGRGANAKLLFAVMEQLDLIDDFQALVDEKLSATSNKLVRKSRKEVESLSNDF</sequence>
<dbReference type="CDD" id="cd00093">
    <property type="entry name" value="HTH_XRE"/>
    <property type="match status" value="1"/>
</dbReference>
<proteinExistence type="predicted"/>
<gene>
    <name evidence="2" type="ORF">FX988_04360</name>
</gene>
<dbReference type="InterPro" id="IPR010982">
    <property type="entry name" value="Lambda_DNA-bd_dom_sf"/>
</dbReference>
<keyword evidence="3" id="KW-1185">Reference proteome</keyword>
<reference evidence="2 3" key="1">
    <citation type="submission" date="2019-12" db="EMBL/GenBank/DDBJ databases">
        <title>Genome sequencing and assembly of endphytes of Porphyra tenera.</title>
        <authorList>
            <person name="Park J.M."/>
            <person name="Shin R."/>
            <person name="Jo S.H."/>
        </authorList>
    </citation>
    <scope>NUCLEOTIDE SEQUENCE [LARGE SCALE GENOMIC DNA]</scope>
    <source>
        <strain evidence="2 3">GPM4</strain>
        <plasmid evidence="2 3">unnamed</plasmid>
    </source>
</reference>
<dbReference type="RefSeq" id="WP_013755325.1">
    <property type="nucleotide sequence ID" value="NZ_CP047657.1"/>
</dbReference>
<accession>A0A857JRM3</accession>
<evidence type="ECO:0000313" key="3">
    <source>
        <dbReference type="Proteomes" id="UP000464524"/>
    </source>
</evidence>
<evidence type="ECO:0000313" key="2">
    <source>
        <dbReference type="EMBL" id="QHJ14078.1"/>
    </source>
</evidence>
<dbReference type="SUPFAM" id="SSF47413">
    <property type="entry name" value="lambda repressor-like DNA-binding domains"/>
    <property type="match status" value="1"/>
</dbReference>
<dbReference type="GO" id="GO:0003677">
    <property type="term" value="F:DNA binding"/>
    <property type="evidence" value="ECO:0007669"/>
    <property type="project" value="InterPro"/>
</dbReference>
<geneLocation type="plasmid" evidence="2 3">
    <name>unnamed</name>
</geneLocation>
<dbReference type="Pfam" id="PF01381">
    <property type="entry name" value="HTH_3"/>
    <property type="match status" value="1"/>
</dbReference>
<dbReference type="KEGG" id="pmes:FX988_04360"/>
<dbReference type="Gene3D" id="1.10.260.40">
    <property type="entry name" value="lambda repressor-like DNA-binding domains"/>
    <property type="match status" value="1"/>
</dbReference>
<dbReference type="EMBL" id="CP047657">
    <property type="protein sequence ID" value="QHJ14078.1"/>
    <property type="molecule type" value="Genomic_DNA"/>
</dbReference>
<dbReference type="PROSITE" id="PS50943">
    <property type="entry name" value="HTH_CROC1"/>
    <property type="match status" value="1"/>
</dbReference>
<feature type="domain" description="HTH cro/C1-type" evidence="1">
    <location>
        <begin position="25"/>
        <end position="66"/>
    </location>
</feature>
<keyword evidence="2" id="KW-0614">Plasmid</keyword>